<evidence type="ECO:0000256" key="1">
    <source>
        <dbReference type="SAM" id="MobiDB-lite"/>
    </source>
</evidence>
<comment type="caution">
    <text evidence="2">The sequence shown here is derived from an EMBL/GenBank/DDBJ whole genome shotgun (WGS) entry which is preliminary data.</text>
</comment>
<protein>
    <submittedName>
        <fullName evidence="2">Uncharacterized protein</fullName>
    </submittedName>
</protein>
<gene>
    <name evidence="2" type="ORF">LITE_LOCUS49370</name>
</gene>
<feature type="compositionally biased region" description="Polar residues" evidence="1">
    <location>
        <begin position="35"/>
        <end position="54"/>
    </location>
</feature>
<accession>A0AAV0RT93</accession>
<dbReference type="AlphaFoldDB" id="A0AAV0RT93"/>
<evidence type="ECO:0000313" key="3">
    <source>
        <dbReference type="Proteomes" id="UP001154282"/>
    </source>
</evidence>
<name>A0AAV0RT93_9ROSI</name>
<sequence>KFWVELIDKIVEINTLQPCTISRSHCYTFGRQKSPETSTRTQQQMSRKTSRLAS</sequence>
<keyword evidence="3" id="KW-1185">Reference proteome</keyword>
<reference evidence="2" key="1">
    <citation type="submission" date="2022-08" db="EMBL/GenBank/DDBJ databases">
        <authorList>
            <person name="Gutierrez-Valencia J."/>
        </authorList>
    </citation>
    <scope>NUCLEOTIDE SEQUENCE</scope>
</reference>
<feature type="region of interest" description="Disordered" evidence="1">
    <location>
        <begin position="30"/>
        <end position="54"/>
    </location>
</feature>
<feature type="non-terminal residue" evidence="2">
    <location>
        <position position="1"/>
    </location>
</feature>
<proteinExistence type="predicted"/>
<dbReference type="Proteomes" id="UP001154282">
    <property type="component" value="Unassembled WGS sequence"/>
</dbReference>
<dbReference type="EMBL" id="CAMGYJ010000011">
    <property type="protein sequence ID" value="CAI0559768.1"/>
    <property type="molecule type" value="Genomic_DNA"/>
</dbReference>
<organism evidence="2 3">
    <name type="scientific">Linum tenue</name>
    <dbReference type="NCBI Taxonomy" id="586396"/>
    <lineage>
        <taxon>Eukaryota</taxon>
        <taxon>Viridiplantae</taxon>
        <taxon>Streptophyta</taxon>
        <taxon>Embryophyta</taxon>
        <taxon>Tracheophyta</taxon>
        <taxon>Spermatophyta</taxon>
        <taxon>Magnoliopsida</taxon>
        <taxon>eudicotyledons</taxon>
        <taxon>Gunneridae</taxon>
        <taxon>Pentapetalae</taxon>
        <taxon>rosids</taxon>
        <taxon>fabids</taxon>
        <taxon>Malpighiales</taxon>
        <taxon>Linaceae</taxon>
        <taxon>Linum</taxon>
    </lineage>
</organism>
<evidence type="ECO:0000313" key="2">
    <source>
        <dbReference type="EMBL" id="CAI0559768.1"/>
    </source>
</evidence>